<sequence>MRRIAVLAGAIVFGASVAGSAAVITRDQLAELFSSADAYSRGFRAGYAVGIADAAGAVYGNPALITPSVARCTQAAAFPTLEQLADTALHQWLGGHSPHVTAAAQVLSAYATCPREPELSPSDKNKN</sequence>
<reference evidence="2 3" key="1">
    <citation type="journal article" date="2019" name="Nat. Microbiol.">
        <title>Mediterranean grassland soil C-N compound turnover is dependent on rainfall and depth, and is mediated by genomically divergent microorganisms.</title>
        <authorList>
            <person name="Diamond S."/>
            <person name="Andeer P.F."/>
            <person name="Li Z."/>
            <person name="Crits-Christoph A."/>
            <person name="Burstein D."/>
            <person name="Anantharaman K."/>
            <person name="Lane K.R."/>
            <person name="Thomas B.C."/>
            <person name="Pan C."/>
            <person name="Northen T.R."/>
            <person name="Banfield J.F."/>
        </authorList>
    </citation>
    <scope>NUCLEOTIDE SEQUENCE [LARGE SCALE GENOMIC DNA]</scope>
    <source>
        <strain evidence="2">NP_5</strain>
    </source>
</reference>
<evidence type="ECO:0008006" key="4">
    <source>
        <dbReference type="Google" id="ProtNLM"/>
    </source>
</evidence>
<evidence type="ECO:0000256" key="1">
    <source>
        <dbReference type="SAM" id="SignalP"/>
    </source>
</evidence>
<evidence type="ECO:0000313" key="3">
    <source>
        <dbReference type="Proteomes" id="UP000320393"/>
    </source>
</evidence>
<accession>A0A537M2T2</accession>
<organism evidence="2 3">
    <name type="scientific">Candidatus Segetimicrobium genomatis</name>
    <dbReference type="NCBI Taxonomy" id="2569760"/>
    <lineage>
        <taxon>Bacteria</taxon>
        <taxon>Bacillati</taxon>
        <taxon>Candidatus Sysuimicrobiota</taxon>
        <taxon>Candidatus Sysuimicrobiia</taxon>
        <taxon>Candidatus Sysuimicrobiales</taxon>
        <taxon>Candidatus Segetimicrobiaceae</taxon>
        <taxon>Candidatus Segetimicrobium</taxon>
    </lineage>
</organism>
<dbReference type="AlphaFoldDB" id="A0A537M2T2"/>
<feature type="chain" id="PRO_5022014836" description="Rap1a immunity protein domain-containing protein" evidence="1">
    <location>
        <begin position="22"/>
        <end position="127"/>
    </location>
</feature>
<name>A0A537M2T2_9BACT</name>
<comment type="caution">
    <text evidence="2">The sequence shown here is derived from an EMBL/GenBank/DDBJ whole genome shotgun (WGS) entry which is preliminary data.</text>
</comment>
<feature type="signal peptide" evidence="1">
    <location>
        <begin position="1"/>
        <end position="21"/>
    </location>
</feature>
<protein>
    <recommendedName>
        <fullName evidence="4">Rap1a immunity protein domain-containing protein</fullName>
    </recommendedName>
</protein>
<proteinExistence type="predicted"/>
<gene>
    <name evidence="2" type="ORF">E6H02_03050</name>
</gene>
<dbReference type="EMBL" id="VBAM01000098">
    <property type="protein sequence ID" value="TMJ14583.1"/>
    <property type="molecule type" value="Genomic_DNA"/>
</dbReference>
<keyword evidence="1" id="KW-0732">Signal</keyword>
<dbReference type="Proteomes" id="UP000320393">
    <property type="component" value="Unassembled WGS sequence"/>
</dbReference>
<evidence type="ECO:0000313" key="2">
    <source>
        <dbReference type="EMBL" id="TMJ14583.1"/>
    </source>
</evidence>